<sequence>MPPVKTCQVEKWTKLDKNLSVDGSNVFCQACSKPEDISENYIWISVDETTDVKGRYIANMIVGKLTQEEAGNSHLLASKELEKTNHKAIVNFVDDSLRILYPEGVKKDKVLLFLSDAAPDMKKAETAIDGRRSRAAMGKTLQQWFDELITIDSDGVHQIVGAINKIIEFRCQEIAAKLQPTPREEETISDSDSIMDARHPGPHAKKGKWKSSHRYNLEEDNPSATGPTNPTPRGRLRTGEEAPSSPGNHPRFRKVDGSIETSVHRKNSFHESPTMRRRDPRPVRRIERIPRRYPPSREQAGSFSHFTLQEEKRVRVVLKPVPREIPVEEIAEDLEAQGFHPIGVHRMRRLISKKELPLVLVELPPSEKNIFELKTPVPQLSVVSSLTAKLPRRAALREMW</sequence>
<comment type="caution">
    <text evidence="2">The sequence shown here is derived from an EMBL/GenBank/DDBJ whole genome shotgun (WGS) entry which is preliminary data.</text>
</comment>
<reference evidence="2" key="1">
    <citation type="journal article" date="2020" name="J Insects Food Feed">
        <title>The yellow mealworm (Tenebrio molitor) genome: a resource for the emerging insects as food and feed industry.</title>
        <authorList>
            <person name="Eriksson T."/>
            <person name="Andere A."/>
            <person name="Kelstrup H."/>
            <person name="Emery V."/>
            <person name="Picard C."/>
        </authorList>
    </citation>
    <scope>NUCLEOTIDE SEQUENCE</scope>
    <source>
        <strain evidence="2">Stoneville</strain>
        <tissue evidence="2">Whole head</tissue>
    </source>
</reference>
<protein>
    <recommendedName>
        <fullName evidence="4">DUF659 domain-containing protein</fullName>
    </recommendedName>
</protein>
<evidence type="ECO:0000313" key="3">
    <source>
        <dbReference type="Proteomes" id="UP000719412"/>
    </source>
</evidence>
<name>A0A8J6LGB0_TENMO</name>
<organism evidence="2 3">
    <name type="scientific">Tenebrio molitor</name>
    <name type="common">Yellow mealworm beetle</name>
    <dbReference type="NCBI Taxonomy" id="7067"/>
    <lineage>
        <taxon>Eukaryota</taxon>
        <taxon>Metazoa</taxon>
        <taxon>Ecdysozoa</taxon>
        <taxon>Arthropoda</taxon>
        <taxon>Hexapoda</taxon>
        <taxon>Insecta</taxon>
        <taxon>Pterygota</taxon>
        <taxon>Neoptera</taxon>
        <taxon>Endopterygota</taxon>
        <taxon>Coleoptera</taxon>
        <taxon>Polyphaga</taxon>
        <taxon>Cucujiformia</taxon>
        <taxon>Tenebrionidae</taxon>
        <taxon>Tenebrio</taxon>
    </lineage>
</organism>
<accession>A0A8J6LGB0</accession>
<dbReference type="AlphaFoldDB" id="A0A8J6LGB0"/>
<evidence type="ECO:0000313" key="2">
    <source>
        <dbReference type="EMBL" id="KAH0818587.1"/>
    </source>
</evidence>
<gene>
    <name evidence="2" type="ORF">GEV33_004204</name>
</gene>
<dbReference type="EMBL" id="JABDTM020017153">
    <property type="protein sequence ID" value="KAH0818587.1"/>
    <property type="molecule type" value="Genomic_DNA"/>
</dbReference>
<feature type="region of interest" description="Disordered" evidence="1">
    <location>
        <begin position="178"/>
        <end position="258"/>
    </location>
</feature>
<dbReference type="Proteomes" id="UP000719412">
    <property type="component" value="Unassembled WGS sequence"/>
</dbReference>
<evidence type="ECO:0000256" key="1">
    <source>
        <dbReference type="SAM" id="MobiDB-lite"/>
    </source>
</evidence>
<evidence type="ECO:0008006" key="4">
    <source>
        <dbReference type="Google" id="ProtNLM"/>
    </source>
</evidence>
<proteinExistence type="predicted"/>
<reference evidence="2" key="2">
    <citation type="submission" date="2021-08" db="EMBL/GenBank/DDBJ databases">
        <authorList>
            <person name="Eriksson T."/>
        </authorList>
    </citation>
    <scope>NUCLEOTIDE SEQUENCE</scope>
    <source>
        <strain evidence="2">Stoneville</strain>
        <tissue evidence="2">Whole head</tissue>
    </source>
</reference>
<keyword evidence="3" id="KW-1185">Reference proteome</keyword>
<feature type="compositionally biased region" description="Basic residues" evidence="1">
    <location>
        <begin position="200"/>
        <end position="213"/>
    </location>
</feature>